<dbReference type="InterPro" id="IPR042111">
    <property type="entry name" value="Adenylosuccinate_synth_dom3"/>
</dbReference>
<evidence type="ECO:0000256" key="6">
    <source>
        <dbReference type="ARBA" id="ARBA00022741"/>
    </source>
</evidence>
<dbReference type="Gene3D" id="3.40.440.10">
    <property type="entry name" value="Adenylosuccinate Synthetase, subunit A, domain 1"/>
    <property type="match status" value="1"/>
</dbReference>
<dbReference type="SMART" id="SM00788">
    <property type="entry name" value="Adenylsucc_synt"/>
    <property type="match status" value="1"/>
</dbReference>
<evidence type="ECO:0000256" key="1">
    <source>
        <dbReference type="ARBA" id="ARBA00003779"/>
    </source>
</evidence>
<comment type="pathway">
    <text evidence="10">Purine metabolism; AMP biosynthesis via de novo pathway; AMP from IMP: step 1/2.</text>
</comment>
<dbReference type="UniPathway" id="UPA00075">
    <property type="reaction ID" value="UER00335"/>
</dbReference>
<comment type="function">
    <text evidence="10">Plays an important role in the de novo pathway and in the salvage pathway of purine nucleotide biosynthesis. Catalyzes the first commited step in the biosynthesis of AMP from IMP.</text>
</comment>
<proteinExistence type="inferred from homology"/>
<evidence type="ECO:0000256" key="5">
    <source>
        <dbReference type="ARBA" id="ARBA00022723"/>
    </source>
</evidence>
<keyword evidence="4 10" id="KW-0436">Ligase</keyword>
<dbReference type="Gene3D" id="3.90.170.10">
    <property type="entry name" value="Adenylosuccinate Synthetase, subunit A, domain 3"/>
    <property type="match status" value="1"/>
</dbReference>
<comment type="subcellular location">
    <subcellularLocation>
        <location evidence="10">Cytoplasm</location>
    </subcellularLocation>
</comment>
<gene>
    <name evidence="11" type="ORF">DHEL01_v201150</name>
</gene>
<keyword evidence="7 10" id="KW-0658">Purine biosynthesis</keyword>
<dbReference type="InParanoid" id="A0A2P5ID77"/>
<evidence type="ECO:0000256" key="9">
    <source>
        <dbReference type="ARBA" id="ARBA00023134"/>
    </source>
</evidence>
<dbReference type="SUPFAM" id="SSF52540">
    <property type="entry name" value="P-loop containing nucleoside triphosphate hydrolases"/>
    <property type="match status" value="1"/>
</dbReference>
<evidence type="ECO:0000256" key="10">
    <source>
        <dbReference type="HAMAP-Rule" id="MF_03125"/>
    </source>
</evidence>
<dbReference type="PANTHER" id="PTHR11846:SF0">
    <property type="entry name" value="ADENYLOSUCCINATE SYNTHETASE"/>
    <property type="match status" value="1"/>
</dbReference>
<accession>A0A2P5ID77</accession>
<evidence type="ECO:0000256" key="2">
    <source>
        <dbReference type="ARBA" id="ARBA00011738"/>
    </source>
</evidence>
<organism evidence="11 12">
    <name type="scientific">Diaporthe helianthi</name>
    <dbReference type="NCBI Taxonomy" id="158607"/>
    <lineage>
        <taxon>Eukaryota</taxon>
        <taxon>Fungi</taxon>
        <taxon>Dikarya</taxon>
        <taxon>Ascomycota</taxon>
        <taxon>Pezizomycotina</taxon>
        <taxon>Sordariomycetes</taxon>
        <taxon>Sordariomycetidae</taxon>
        <taxon>Diaporthales</taxon>
        <taxon>Diaporthaceae</taxon>
        <taxon>Diaporthe</taxon>
    </lineage>
</organism>
<dbReference type="Gene3D" id="1.10.300.10">
    <property type="entry name" value="Adenylosuccinate Synthetase, subunit A, domain 2"/>
    <property type="match status" value="1"/>
</dbReference>
<evidence type="ECO:0000256" key="7">
    <source>
        <dbReference type="ARBA" id="ARBA00022755"/>
    </source>
</evidence>
<dbReference type="PANTHER" id="PTHR11846">
    <property type="entry name" value="ADENYLOSUCCINATE SYNTHETASE"/>
    <property type="match status" value="1"/>
</dbReference>
<dbReference type="GO" id="GO:0004019">
    <property type="term" value="F:adenylosuccinate synthase activity"/>
    <property type="evidence" value="ECO:0007669"/>
    <property type="project" value="UniProtKB-UniRule"/>
</dbReference>
<feature type="binding site" evidence="10">
    <location>
        <position position="173"/>
    </location>
    <ligand>
        <name>IMP</name>
        <dbReference type="ChEBI" id="CHEBI:58053"/>
    </ligand>
</feature>
<sequence>MAQRVNGVSYSFHLLPSGLMNPRCMNFIGSGVVFHIPTFFSELKELEDKGLTAVHDRILVSDRVNVLLDMHMAVDGLEEQELGDAAIGTTKRGTRTGIKLTDIFHPEVFENKVKRLADGYQKRFGELFKYDIKAELASFEEYRETMRKYVVDGVSFMTSAQQSGTNIVVEGANALMLDVDYGSYPFVTSSSTTLAGIIGGLTLNPKNISETIGVVKAYTTRVGWGAFKTEDTEEGHRPAADADVVDLFVVKYSNSINYYTSLNLTKLDVLDTFETIKIAVAYKVDGQELDSYPADLKILEQAEVVYHEMPGWQTPTTNAKTYDDLPKKARDYVEYIEKFVGVKVKYIGTGPDREAMVLRA</sequence>
<dbReference type="InterPro" id="IPR042109">
    <property type="entry name" value="Adenylosuccinate_synth_dom1"/>
</dbReference>
<keyword evidence="6 10" id="KW-0547">Nucleotide-binding</keyword>
<comment type="catalytic activity">
    <reaction evidence="10">
        <text>IMP + L-aspartate + GTP = N(6)-(1,2-dicarboxyethyl)-AMP + GDP + phosphate + 2 H(+)</text>
        <dbReference type="Rhea" id="RHEA:15753"/>
        <dbReference type="ChEBI" id="CHEBI:15378"/>
        <dbReference type="ChEBI" id="CHEBI:29991"/>
        <dbReference type="ChEBI" id="CHEBI:37565"/>
        <dbReference type="ChEBI" id="CHEBI:43474"/>
        <dbReference type="ChEBI" id="CHEBI:57567"/>
        <dbReference type="ChEBI" id="CHEBI:58053"/>
        <dbReference type="ChEBI" id="CHEBI:58189"/>
        <dbReference type="EC" id="6.3.4.4"/>
    </reaction>
</comment>
<feature type="binding site" evidence="10">
    <location>
        <position position="90"/>
    </location>
    <ligand>
        <name>IMP</name>
        <dbReference type="ChEBI" id="CHEBI:58053"/>
    </ligand>
</feature>
<comment type="function">
    <text evidence="1">Plays an important role in the de novo pathway and in the salvage pathway of purine nucleotide biosynthesis. Catalyzes the first committed step in the biosynthesis of AMP from IMP.</text>
</comment>
<dbReference type="OrthoDB" id="10265645at2759"/>
<keyword evidence="5 10" id="KW-0479">Metal-binding</keyword>
<dbReference type="Proteomes" id="UP000094444">
    <property type="component" value="Unassembled WGS sequence"/>
</dbReference>
<evidence type="ECO:0000256" key="4">
    <source>
        <dbReference type="ARBA" id="ARBA00022598"/>
    </source>
</evidence>
<evidence type="ECO:0000256" key="3">
    <source>
        <dbReference type="ARBA" id="ARBA00022490"/>
    </source>
</evidence>
<keyword evidence="12" id="KW-1185">Reference proteome</keyword>
<feature type="binding site" evidence="10">
    <location>
        <position position="188"/>
    </location>
    <ligand>
        <name>IMP</name>
        <dbReference type="ChEBI" id="CHEBI:58053"/>
    </ligand>
</feature>
<name>A0A2P5ID77_DIAHE</name>
<feature type="binding site" evidence="10">
    <location>
        <begin position="266"/>
        <end position="268"/>
    </location>
    <ligand>
        <name>GTP</name>
        <dbReference type="ChEBI" id="CHEBI:37565"/>
    </ligand>
</feature>
<dbReference type="STRING" id="158607.A0A2P5ID77"/>
<dbReference type="InterPro" id="IPR027417">
    <property type="entry name" value="P-loop_NTPase"/>
</dbReference>
<dbReference type="AlphaFoldDB" id="A0A2P5ID77"/>
<dbReference type="InterPro" id="IPR001114">
    <property type="entry name" value="Adenylosuccinate_synthetase"/>
</dbReference>
<comment type="subunit">
    <text evidence="2 10">Homodimer.</text>
</comment>
<dbReference type="EC" id="6.3.4.4" evidence="10"/>
<keyword evidence="3 10" id="KW-0963">Cytoplasm</keyword>
<evidence type="ECO:0000256" key="8">
    <source>
        <dbReference type="ARBA" id="ARBA00022842"/>
    </source>
</evidence>
<reference evidence="11" key="1">
    <citation type="submission" date="2017-09" db="EMBL/GenBank/DDBJ databases">
        <title>Polyketide synthases of a Diaporthe helianthi virulent isolate.</title>
        <authorList>
            <person name="Baroncelli R."/>
        </authorList>
    </citation>
    <scope>NUCLEOTIDE SEQUENCE [LARGE SCALE GENOMIC DNA]</scope>
    <source>
        <strain evidence="11">7/96</strain>
    </source>
</reference>
<feature type="binding site" evidence="10">
    <location>
        <position position="95"/>
    </location>
    <ligand>
        <name>IMP</name>
        <dbReference type="ChEBI" id="CHEBI:58053"/>
        <note>ligand shared between dimeric partners</note>
    </ligand>
</feature>
<dbReference type="HAMAP" id="MF_00011">
    <property type="entry name" value="Adenylosucc_synth"/>
    <property type="match status" value="1"/>
</dbReference>
<evidence type="ECO:0000313" key="12">
    <source>
        <dbReference type="Proteomes" id="UP000094444"/>
    </source>
</evidence>
<dbReference type="GO" id="GO:0000287">
    <property type="term" value="F:magnesium ion binding"/>
    <property type="evidence" value="ECO:0007669"/>
    <property type="project" value="UniProtKB-UniRule"/>
</dbReference>
<dbReference type="GO" id="GO:0046040">
    <property type="term" value="P:IMP metabolic process"/>
    <property type="evidence" value="ECO:0007669"/>
    <property type="project" value="TreeGrafter"/>
</dbReference>
<dbReference type="FunFam" id="3.90.170.10:FF:000001">
    <property type="entry name" value="Adenylosuccinate synthetase"/>
    <property type="match status" value="1"/>
</dbReference>
<dbReference type="GO" id="GO:0005737">
    <property type="term" value="C:cytoplasm"/>
    <property type="evidence" value="ECO:0007669"/>
    <property type="project" value="UniProtKB-SubCell"/>
</dbReference>
<dbReference type="InterPro" id="IPR042110">
    <property type="entry name" value="Adenylosuccinate_synth_dom2"/>
</dbReference>
<keyword evidence="8 10" id="KW-0460">Magnesium</keyword>
<dbReference type="GO" id="GO:0044208">
    <property type="term" value="P:'de novo' AMP biosynthetic process"/>
    <property type="evidence" value="ECO:0007669"/>
    <property type="project" value="UniProtKB-UniRule"/>
</dbReference>
<comment type="cofactor">
    <cofactor evidence="10">
        <name>Mg(2+)</name>
        <dbReference type="ChEBI" id="CHEBI:18420"/>
    </cofactor>
    <text evidence="10">Binds 1 Mg(2+) ion per subunit.</text>
</comment>
<dbReference type="GO" id="GO:0005525">
    <property type="term" value="F:GTP binding"/>
    <property type="evidence" value="ECO:0007669"/>
    <property type="project" value="UniProtKB-UniRule"/>
</dbReference>
<protein>
    <recommendedName>
        <fullName evidence="10">Adenylosuccinate synthetase</fullName>
        <shortName evidence="10">AMPSase</shortName>
        <shortName evidence="10">AdSS</shortName>
        <ecNumber evidence="10">6.3.4.4</ecNumber>
    </recommendedName>
    <alternativeName>
        <fullName evidence="10">IMP--aspartate ligase</fullName>
    </alternativeName>
</protein>
<comment type="caution">
    <text evidence="10">Lacks conserved residue(s) required for the propagation of feature annotation.</text>
</comment>
<dbReference type="Pfam" id="PF00709">
    <property type="entry name" value="Adenylsucc_synt"/>
    <property type="match status" value="1"/>
</dbReference>
<keyword evidence="9 10" id="KW-0342">GTP-binding</keyword>
<comment type="similarity">
    <text evidence="10">Belongs to the adenylosuccinate synthetase family.</text>
</comment>
<comment type="caution">
    <text evidence="11">The sequence shown here is derived from an EMBL/GenBank/DDBJ whole genome shotgun (WGS) entry which is preliminary data.</text>
</comment>
<dbReference type="EMBL" id="MAVT02000050">
    <property type="protein sequence ID" value="POS80451.1"/>
    <property type="molecule type" value="Genomic_DNA"/>
</dbReference>
<dbReference type="FunCoup" id="A0A2P5ID77">
    <property type="interactions" value="835"/>
</dbReference>
<feature type="binding site" evidence="10">
    <location>
        <begin position="348"/>
        <end position="350"/>
    </location>
    <ligand>
        <name>GTP</name>
        <dbReference type="ChEBI" id="CHEBI:37565"/>
    </ligand>
</feature>
<evidence type="ECO:0000313" key="11">
    <source>
        <dbReference type="EMBL" id="POS80451.1"/>
    </source>
</evidence>